<reference evidence="13 14" key="1">
    <citation type="submission" date="2021-03" db="EMBL/GenBank/DDBJ databases">
        <title>Complete genome of Polaribacter_sp.SM13.</title>
        <authorList>
            <person name="Jeong S.W."/>
            <person name="Bae J.W."/>
        </authorList>
    </citation>
    <scope>NUCLEOTIDE SEQUENCE [LARGE SCALE GENOMIC DNA]</scope>
    <source>
        <strain evidence="13 14">SM13</strain>
    </source>
</reference>
<keyword evidence="6 8" id="KW-0472">Membrane</keyword>
<dbReference type="NCBIfam" id="TIGR04057">
    <property type="entry name" value="SusC_RagA_signa"/>
    <property type="match status" value="1"/>
</dbReference>
<evidence type="ECO:0000256" key="10">
    <source>
        <dbReference type="SAM" id="SignalP"/>
    </source>
</evidence>
<evidence type="ECO:0000259" key="11">
    <source>
        <dbReference type="Pfam" id="PF00593"/>
    </source>
</evidence>
<dbReference type="GO" id="GO:0009279">
    <property type="term" value="C:cell outer membrane"/>
    <property type="evidence" value="ECO:0007669"/>
    <property type="project" value="UniProtKB-SubCell"/>
</dbReference>
<evidence type="ECO:0000256" key="7">
    <source>
        <dbReference type="ARBA" id="ARBA00023237"/>
    </source>
</evidence>
<feature type="chain" id="PRO_5037148435" evidence="10">
    <location>
        <begin position="23"/>
        <end position="1110"/>
    </location>
</feature>
<evidence type="ECO:0000256" key="4">
    <source>
        <dbReference type="ARBA" id="ARBA00022692"/>
    </source>
</evidence>
<dbReference type="NCBIfam" id="TIGR04056">
    <property type="entry name" value="OMP_RagA_SusC"/>
    <property type="match status" value="1"/>
</dbReference>
<feature type="signal peptide" evidence="10">
    <location>
        <begin position="1"/>
        <end position="22"/>
    </location>
</feature>
<dbReference type="Proteomes" id="UP000663920">
    <property type="component" value="Chromosome"/>
</dbReference>
<feature type="domain" description="TonB-dependent receptor plug" evidence="12">
    <location>
        <begin position="115"/>
        <end position="243"/>
    </location>
</feature>
<keyword evidence="5 9" id="KW-0798">TonB box</keyword>
<dbReference type="Gene3D" id="2.170.130.10">
    <property type="entry name" value="TonB-dependent receptor, plug domain"/>
    <property type="match status" value="1"/>
</dbReference>
<dbReference type="InterPro" id="IPR037066">
    <property type="entry name" value="Plug_dom_sf"/>
</dbReference>
<evidence type="ECO:0000259" key="12">
    <source>
        <dbReference type="Pfam" id="PF07715"/>
    </source>
</evidence>
<dbReference type="InterPro" id="IPR039426">
    <property type="entry name" value="TonB-dep_rcpt-like"/>
</dbReference>
<dbReference type="SUPFAM" id="SSF56935">
    <property type="entry name" value="Porins"/>
    <property type="match status" value="1"/>
</dbReference>
<evidence type="ECO:0000256" key="2">
    <source>
        <dbReference type="ARBA" id="ARBA00022448"/>
    </source>
</evidence>
<dbReference type="InterPro" id="IPR000531">
    <property type="entry name" value="Beta-barrel_TonB"/>
</dbReference>
<protein>
    <submittedName>
        <fullName evidence="13">SusC/RagA family TonB-linked outer membrane protein</fullName>
    </submittedName>
</protein>
<dbReference type="InterPro" id="IPR008969">
    <property type="entry name" value="CarboxyPept-like_regulatory"/>
</dbReference>
<evidence type="ECO:0000256" key="3">
    <source>
        <dbReference type="ARBA" id="ARBA00022452"/>
    </source>
</evidence>
<dbReference type="EMBL" id="CP071869">
    <property type="protein sequence ID" value="QTE24108.1"/>
    <property type="molecule type" value="Genomic_DNA"/>
</dbReference>
<evidence type="ECO:0000256" key="6">
    <source>
        <dbReference type="ARBA" id="ARBA00023136"/>
    </source>
</evidence>
<dbReference type="RefSeq" id="WP_208080092.1">
    <property type="nucleotide sequence ID" value="NZ_CP071869.1"/>
</dbReference>
<dbReference type="KEGG" id="pcea:J3359_07545"/>
<evidence type="ECO:0000256" key="1">
    <source>
        <dbReference type="ARBA" id="ARBA00004571"/>
    </source>
</evidence>
<evidence type="ECO:0000256" key="5">
    <source>
        <dbReference type="ARBA" id="ARBA00023077"/>
    </source>
</evidence>
<keyword evidence="7 8" id="KW-0998">Cell outer membrane</keyword>
<keyword evidence="10" id="KW-0732">Signal</keyword>
<accession>A0A975CR60</accession>
<dbReference type="PROSITE" id="PS52016">
    <property type="entry name" value="TONB_DEPENDENT_REC_3"/>
    <property type="match status" value="1"/>
</dbReference>
<evidence type="ECO:0000256" key="9">
    <source>
        <dbReference type="RuleBase" id="RU003357"/>
    </source>
</evidence>
<dbReference type="InterPro" id="IPR023997">
    <property type="entry name" value="TonB-dep_OMP_SusC/RagA_CS"/>
</dbReference>
<keyword evidence="14" id="KW-1185">Reference proteome</keyword>
<keyword evidence="2 8" id="KW-0813">Transport</keyword>
<dbReference type="Pfam" id="PF07715">
    <property type="entry name" value="Plug"/>
    <property type="match status" value="1"/>
</dbReference>
<dbReference type="InterPro" id="IPR012910">
    <property type="entry name" value="Plug_dom"/>
</dbReference>
<keyword evidence="3 8" id="KW-1134">Transmembrane beta strand</keyword>
<proteinExistence type="inferred from homology"/>
<comment type="similarity">
    <text evidence="8 9">Belongs to the TonB-dependent receptor family.</text>
</comment>
<gene>
    <name evidence="13" type="ORF">J3359_07545</name>
</gene>
<dbReference type="InterPro" id="IPR036942">
    <property type="entry name" value="Beta-barrel_TonB_sf"/>
</dbReference>
<dbReference type="Gene3D" id="2.60.40.1120">
    <property type="entry name" value="Carboxypeptidase-like, regulatory domain"/>
    <property type="match status" value="1"/>
</dbReference>
<dbReference type="Gene3D" id="2.40.170.20">
    <property type="entry name" value="TonB-dependent receptor, beta-barrel domain"/>
    <property type="match status" value="1"/>
</dbReference>
<sequence>MKFNFNVILTLFLAFFVQISFAQRKTVTGTVSDKSGPLPGVSIIIKGSNKGTETDFDGKFTVNVKQGDVLVFRYLGMKTLEKEVGSSDTINVVLVENAQSLDEIVITTGYETIRKKRFTGASTTVKGADLKIDGVVDATRMLEGRVAGVSIQNVSGTFGAAPNITIRGASSVFGNNTPLYVIDGIVQEDIVDTTGLEALTNGDAQTLLSSSIAGINANDIKDVQILKDVSATALYGARARNGVVVITTKSGRKNAPLKVTYTLEQTLRDIPYYSNFDILNSKENMSILKELEAKGFLNPEDVAQSRYGGIYTTMEQRVNTFNGSGGFLLSNTPEARNRFLKQYELANTDWFRTLFRQSMTQNHSISLSGGGEKNTLYASLSFFTDPGWSIAENVKRLTSTIKDTYFLSDKFNVTFTTVASVRNQRAPGTFSRETDDFNGEVSRDFDINPFSYALNTSRTLRPRDENGNYEYNRNNWAPFNILEEIDNNYLDLDVKDIRFQLDANYKLNDHLTYSFNSAARYVNSTSEHQIRRNSNVVSAYNANETTIVRDANNFLYTDPDNPLLQPIPVFPRGGLFIKRNNYLTSYYIRNSINYDKTFENNHNLNVFLGQEMRYVDRNRDNFTGYGLQYNNGYTPFTDSRLLEKVLASGDNYFDVNQERERTVAFFGKATYSFNDKYILTLTGRFDGSNRQGVTSSSRWLPTGSVSAKWNANEEDFIKDSEIINNLAIRTSYGLTATPGNATNSLAIYRSQITDRLNLRDRENFLDIEALPNLDLTWEKQYELNIGFDLGLNNNAIQLSADYFKRDIFDNIDFIRTSGVGGQFIKEGNNSTMDIHGFELNLNTRNISTDDFSWSTNFNASYVNQKITDLQSQTNAFDLIDATGSNIVGFAPQSIFSFKFAGLNNRGYPTYDLGDLDPIKGLDFQETQNLATLLKHEGSVIPNIQGGFTNNFRYKNWNLNVLITGAGGNKIRLNPVFSSTYNDLSVFTKDFKNRWIIAGDEKITNIPTIVSSRDARNQDLVRAYNAYNYSTARIADGSFVRMKNVSLGYSFDKDVTDKLGITSLNVRLQGTNLFLIYADDKLNGQDPEFYQTGGVALPIRRQYTLSINLGM</sequence>
<dbReference type="Pfam" id="PF13715">
    <property type="entry name" value="CarbopepD_reg_2"/>
    <property type="match status" value="1"/>
</dbReference>
<dbReference type="AlphaFoldDB" id="A0A975CR60"/>
<dbReference type="SUPFAM" id="SSF49464">
    <property type="entry name" value="Carboxypeptidase regulatory domain-like"/>
    <property type="match status" value="1"/>
</dbReference>
<organism evidence="13 14">
    <name type="scientific">Polaribacter cellanae</name>
    <dbReference type="NCBI Taxonomy" id="2818493"/>
    <lineage>
        <taxon>Bacteria</taxon>
        <taxon>Pseudomonadati</taxon>
        <taxon>Bacteroidota</taxon>
        <taxon>Flavobacteriia</taxon>
        <taxon>Flavobacteriales</taxon>
        <taxon>Flavobacteriaceae</taxon>
    </lineage>
</organism>
<evidence type="ECO:0000256" key="8">
    <source>
        <dbReference type="PROSITE-ProRule" id="PRU01360"/>
    </source>
</evidence>
<evidence type="ECO:0000313" key="13">
    <source>
        <dbReference type="EMBL" id="QTE24108.1"/>
    </source>
</evidence>
<keyword evidence="4 8" id="KW-0812">Transmembrane</keyword>
<comment type="subcellular location">
    <subcellularLocation>
        <location evidence="1 8">Cell outer membrane</location>
        <topology evidence="1 8">Multi-pass membrane protein</topology>
    </subcellularLocation>
</comment>
<name>A0A975CR60_9FLAO</name>
<dbReference type="Pfam" id="PF00593">
    <property type="entry name" value="TonB_dep_Rec_b-barrel"/>
    <property type="match status" value="1"/>
</dbReference>
<feature type="domain" description="TonB-dependent receptor-like beta-barrel" evidence="11">
    <location>
        <begin position="444"/>
        <end position="959"/>
    </location>
</feature>
<dbReference type="InterPro" id="IPR023996">
    <property type="entry name" value="TonB-dep_OMP_SusC/RagA"/>
</dbReference>
<evidence type="ECO:0000313" key="14">
    <source>
        <dbReference type="Proteomes" id="UP000663920"/>
    </source>
</evidence>